<organism evidence="1 2">
    <name type="scientific">Purpureocillium lilacinum</name>
    <name type="common">Paecilomyces lilacinus</name>
    <dbReference type="NCBI Taxonomy" id="33203"/>
    <lineage>
        <taxon>Eukaryota</taxon>
        <taxon>Fungi</taxon>
        <taxon>Dikarya</taxon>
        <taxon>Ascomycota</taxon>
        <taxon>Pezizomycotina</taxon>
        <taxon>Sordariomycetes</taxon>
        <taxon>Hypocreomycetidae</taxon>
        <taxon>Hypocreales</taxon>
        <taxon>Ophiocordycipitaceae</taxon>
        <taxon>Purpureocillium</taxon>
    </lineage>
</organism>
<sequence length="186" mass="20912">MSTVRAGWRCDITVGERRCHGEQVANATLTAAELAEYNLKRHQHRPFEPPDHVPHCIWDDTVEGYTGKYALESPDPTTSERCGNRTWSAYGGAACQEANRVGTVHNFGCDSACHEFPDGFESVQLERSCKAKPTADQYYTGSCSGPRVDHARIWDRYLESCTASSGAIFDGNRTWMWHSAYIYYDC</sequence>
<comment type="caution">
    <text evidence="1">The sequence shown here is derived from an EMBL/GenBank/DDBJ whole genome shotgun (WGS) entry which is preliminary data.</text>
</comment>
<name>A0A2U3DPZ5_PURLI</name>
<evidence type="ECO:0000313" key="2">
    <source>
        <dbReference type="Proteomes" id="UP000245956"/>
    </source>
</evidence>
<accession>A0A2U3DPZ5</accession>
<dbReference type="AlphaFoldDB" id="A0A2U3DPZ5"/>
<proteinExistence type="predicted"/>
<protein>
    <submittedName>
        <fullName evidence="1">Uncharacterized protein</fullName>
    </submittedName>
</protein>
<gene>
    <name evidence="1" type="ORF">PCL_11267</name>
</gene>
<dbReference type="Proteomes" id="UP000245956">
    <property type="component" value="Unassembled WGS sequence"/>
</dbReference>
<dbReference type="EMBL" id="LCWV01000071">
    <property type="protein sequence ID" value="PWI64324.1"/>
    <property type="molecule type" value="Genomic_DNA"/>
</dbReference>
<reference evidence="1 2" key="1">
    <citation type="journal article" date="2016" name="Front. Microbiol.">
        <title>Genome and transcriptome sequences reveal the specific parasitism of the nematophagous Purpureocillium lilacinum 36-1.</title>
        <authorList>
            <person name="Xie J."/>
            <person name="Li S."/>
            <person name="Mo C."/>
            <person name="Xiao X."/>
            <person name="Peng D."/>
            <person name="Wang G."/>
            <person name="Xiao Y."/>
        </authorList>
    </citation>
    <scope>NUCLEOTIDE SEQUENCE [LARGE SCALE GENOMIC DNA]</scope>
    <source>
        <strain evidence="1 2">36-1</strain>
    </source>
</reference>
<evidence type="ECO:0000313" key="1">
    <source>
        <dbReference type="EMBL" id="PWI64324.1"/>
    </source>
</evidence>